<evidence type="ECO:0000256" key="1">
    <source>
        <dbReference type="SAM" id="MobiDB-lite"/>
    </source>
</evidence>
<dbReference type="AlphaFoldDB" id="A0A0N7L9T8"/>
<dbReference type="OrthoDB" id="10336902at2759"/>
<feature type="region of interest" description="Disordered" evidence="1">
    <location>
        <begin position="42"/>
        <end position="61"/>
    </location>
</feature>
<dbReference type="EMBL" id="CCYA01000247">
    <property type="protein sequence ID" value="CEH14706.1"/>
    <property type="molecule type" value="Genomic_DNA"/>
</dbReference>
<evidence type="ECO:0000313" key="3">
    <source>
        <dbReference type="Proteomes" id="UP000054845"/>
    </source>
</evidence>
<proteinExistence type="predicted"/>
<organism evidence="2 3">
    <name type="scientific">Ceraceosorus bombacis</name>
    <dbReference type="NCBI Taxonomy" id="401625"/>
    <lineage>
        <taxon>Eukaryota</taxon>
        <taxon>Fungi</taxon>
        <taxon>Dikarya</taxon>
        <taxon>Basidiomycota</taxon>
        <taxon>Ustilaginomycotina</taxon>
        <taxon>Exobasidiomycetes</taxon>
        <taxon>Ceraceosorales</taxon>
        <taxon>Ceraceosoraceae</taxon>
        <taxon>Ceraceosorus</taxon>
    </lineage>
</organism>
<keyword evidence="3" id="KW-1185">Reference proteome</keyword>
<evidence type="ECO:0000313" key="2">
    <source>
        <dbReference type="EMBL" id="CEH14706.1"/>
    </source>
</evidence>
<protein>
    <submittedName>
        <fullName evidence="2">Uncharacterized protein</fullName>
    </submittedName>
</protein>
<dbReference type="Proteomes" id="UP000054845">
    <property type="component" value="Unassembled WGS sequence"/>
</dbReference>
<sequence length="264" mass="28407">MTSTTHRRSSRSQGDVWSTAVGAASLAWVAWRWYESSRKASASSSSQRRAEVGKGGGVQDAGLTAADQRSSMSIALPADFQRTQASLHSLREFLQVVSRAHLVHLLASAVDSPSRPLHVELRGIPGYDTRRTLEYRNAGAKTMLVATMRCRIQVEIRNSSAELQNSRASSCDGVRSATADVGRPGSLQVLLILPDVALATTNLDGNQTWSCTEQGPQDDSGPTSACHAAGNIRVIDLRCEADAELAWIRAARHITDLVASQANQ</sequence>
<name>A0A0N7L9T8_9BASI</name>
<reference evidence="3" key="1">
    <citation type="submission" date="2014-09" db="EMBL/GenBank/DDBJ databases">
        <authorList>
            <person name="Sharma Rahul"/>
            <person name="Thines Marco"/>
        </authorList>
    </citation>
    <scope>NUCLEOTIDE SEQUENCE [LARGE SCALE GENOMIC DNA]</scope>
</reference>
<accession>A0A0N7L9T8</accession>